<dbReference type="InterPro" id="IPR016181">
    <property type="entry name" value="Acyl_CoA_acyltransferase"/>
</dbReference>
<comment type="caution">
    <text evidence="2">The sequence shown here is derived from an EMBL/GenBank/DDBJ whole genome shotgun (WGS) entry which is preliminary data.</text>
</comment>
<protein>
    <submittedName>
        <fullName evidence="2">GNAT family N-acetyltransferase</fullName>
    </submittedName>
</protein>
<dbReference type="RefSeq" id="WP_344062125.1">
    <property type="nucleotide sequence ID" value="NZ_BAAAPN010000018.1"/>
</dbReference>
<gene>
    <name evidence="2" type="ORF">GCM10009810_06860</name>
</gene>
<dbReference type="EMBL" id="BAAAPN010000018">
    <property type="protein sequence ID" value="GAA1749002.1"/>
    <property type="molecule type" value="Genomic_DNA"/>
</dbReference>
<accession>A0ABN2K5V4</accession>
<dbReference type="PROSITE" id="PS51186">
    <property type="entry name" value="GNAT"/>
    <property type="match status" value="1"/>
</dbReference>
<dbReference type="InterPro" id="IPR025289">
    <property type="entry name" value="DUF4081"/>
</dbReference>
<dbReference type="SUPFAM" id="SSF55729">
    <property type="entry name" value="Acyl-CoA N-acyltransferases (Nat)"/>
    <property type="match status" value="1"/>
</dbReference>
<feature type="domain" description="N-acetyltransferase" evidence="1">
    <location>
        <begin position="141"/>
        <end position="281"/>
    </location>
</feature>
<dbReference type="Gene3D" id="3.40.630.30">
    <property type="match status" value="1"/>
</dbReference>
<dbReference type="Proteomes" id="UP001501475">
    <property type="component" value="Unassembled WGS sequence"/>
</dbReference>
<dbReference type="Pfam" id="PF13312">
    <property type="entry name" value="DUF4081"/>
    <property type="match status" value="1"/>
</dbReference>
<dbReference type="InterPro" id="IPR016794">
    <property type="entry name" value="UCP21603_acetyltransf"/>
</dbReference>
<evidence type="ECO:0000313" key="3">
    <source>
        <dbReference type="Proteomes" id="UP001501475"/>
    </source>
</evidence>
<organism evidence="2 3">
    <name type="scientific">Nostocoides vanveenii</name>
    <dbReference type="NCBI Taxonomy" id="330835"/>
    <lineage>
        <taxon>Bacteria</taxon>
        <taxon>Bacillati</taxon>
        <taxon>Actinomycetota</taxon>
        <taxon>Actinomycetes</taxon>
        <taxon>Micrococcales</taxon>
        <taxon>Intrasporangiaceae</taxon>
        <taxon>Nostocoides</taxon>
    </lineage>
</organism>
<evidence type="ECO:0000259" key="1">
    <source>
        <dbReference type="PROSITE" id="PS51186"/>
    </source>
</evidence>
<evidence type="ECO:0000313" key="2">
    <source>
        <dbReference type="EMBL" id="GAA1749002.1"/>
    </source>
</evidence>
<dbReference type="InterPro" id="IPR000182">
    <property type="entry name" value="GNAT_dom"/>
</dbReference>
<name>A0ABN2K5V4_9MICO</name>
<reference evidence="3" key="1">
    <citation type="journal article" date="2019" name="Int. J. Syst. Evol. Microbiol.">
        <title>The Global Catalogue of Microorganisms (GCM) 10K type strain sequencing project: providing services to taxonomists for standard genome sequencing and annotation.</title>
        <authorList>
            <consortium name="The Broad Institute Genomics Platform"/>
            <consortium name="The Broad Institute Genome Sequencing Center for Infectious Disease"/>
            <person name="Wu L."/>
            <person name="Ma J."/>
        </authorList>
    </citation>
    <scope>NUCLEOTIDE SEQUENCE [LARGE SCALE GENOMIC DNA]</scope>
    <source>
        <strain evidence="3">JCM 15591</strain>
    </source>
</reference>
<sequence length="281" mass="30577">MLRTRTPTRLLTSSDRDAVLELCARHPADNVFPAARILEGALLSASTPVLGYHEDGQLAAVCFAGANVVPVETDSRARMALADRVRRWQRRTASLLGPADQVMGLWADFEGQWSPARSVRPVQPHLATSQSPRAFGVTPDPRVRPARMSELDAVLVAAEHMFTHEIGYPPYRGSARAYRAILARLIDRSHTFVIIERGEVIFKADVGSAALGCAQIQGVWVAPRLRGQGLGTVGMAGVVEHVHALIAPTATLYVNHFNTAARATYERIGMRQIGTFATVLL</sequence>
<proteinExistence type="predicted"/>
<dbReference type="PIRSF" id="PIRSF021603">
    <property type="entry name" value="UCP21603_acetyltransf"/>
    <property type="match status" value="1"/>
</dbReference>
<dbReference type="Pfam" id="PF00583">
    <property type="entry name" value="Acetyltransf_1"/>
    <property type="match status" value="1"/>
</dbReference>
<keyword evidence="3" id="KW-1185">Reference proteome</keyword>